<gene>
    <name evidence="1" type="ORF">FHT02_002025</name>
</gene>
<organism evidence="1 2">
    <name type="scientific">Sphingomonas xinjiangensis</name>
    <dbReference type="NCBI Taxonomy" id="643568"/>
    <lineage>
        <taxon>Bacteria</taxon>
        <taxon>Pseudomonadati</taxon>
        <taxon>Pseudomonadota</taxon>
        <taxon>Alphaproteobacteria</taxon>
        <taxon>Sphingomonadales</taxon>
        <taxon>Sphingomonadaceae</taxon>
        <taxon>Sphingomonas</taxon>
    </lineage>
</organism>
<accession>A0A840YD68</accession>
<evidence type="ECO:0000313" key="1">
    <source>
        <dbReference type="EMBL" id="MBB5710794.1"/>
    </source>
</evidence>
<proteinExistence type="predicted"/>
<dbReference type="EMBL" id="JACIJF010000004">
    <property type="protein sequence ID" value="MBB5710794.1"/>
    <property type="molecule type" value="Genomic_DNA"/>
</dbReference>
<comment type="caution">
    <text evidence="1">The sequence shown here is derived from an EMBL/GenBank/DDBJ whole genome shotgun (WGS) entry which is preliminary data.</text>
</comment>
<evidence type="ECO:0000313" key="2">
    <source>
        <dbReference type="Proteomes" id="UP000527143"/>
    </source>
</evidence>
<sequence>MDRSLAIANEFLRRPGGTLLTQMQLQKLVYFAHG</sequence>
<protein>
    <submittedName>
        <fullName evidence="1">Putative phage-associated protein</fullName>
    </submittedName>
</protein>
<dbReference type="AlphaFoldDB" id="A0A840YD68"/>
<dbReference type="Proteomes" id="UP000527143">
    <property type="component" value="Unassembled WGS sequence"/>
</dbReference>
<reference evidence="1 2" key="1">
    <citation type="submission" date="2020-08" db="EMBL/GenBank/DDBJ databases">
        <title>Genomic Encyclopedia of Type Strains, Phase IV (KMG-IV): sequencing the most valuable type-strain genomes for metagenomic binning, comparative biology and taxonomic classification.</title>
        <authorList>
            <person name="Goeker M."/>
        </authorList>
    </citation>
    <scope>NUCLEOTIDE SEQUENCE [LARGE SCALE GENOMIC DNA]</scope>
    <source>
        <strain evidence="1 2">DSM 26736</strain>
    </source>
</reference>
<keyword evidence="2" id="KW-1185">Reference proteome</keyword>
<name>A0A840YD68_9SPHN</name>